<name>A0A199VES4_ANACO</name>
<dbReference type="Pfam" id="PF05553">
    <property type="entry name" value="DUF761"/>
    <property type="match status" value="1"/>
</dbReference>
<dbReference type="PROSITE" id="PS51257">
    <property type="entry name" value="PROKAR_LIPOPROTEIN"/>
    <property type="match status" value="1"/>
</dbReference>
<feature type="signal peptide" evidence="2">
    <location>
        <begin position="1"/>
        <end position="23"/>
    </location>
</feature>
<accession>A0A199VES4</accession>
<reference evidence="3 4" key="1">
    <citation type="journal article" date="2016" name="DNA Res.">
        <title>The draft genome of MD-2 pineapple using hybrid error correction of long reads.</title>
        <authorList>
            <person name="Redwan R.M."/>
            <person name="Saidin A."/>
            <person name="Kumar S.V."/>
        </authorList>
    </citation>
    <scope>NUCLEOTIDE SEQUENCE [LARGE SCALE GENOMIC DNA]</scope>
    <source>
        <strain evidence="4">cv. MD2</strain>
        <tissue evidence="3">Leaf</tissue>
    </source>
</reference>
<dbReference type="AlphaFoldDB" id="A0A199VES4"/>
<organism evidence="3 4">
    <name type="scientific">Ananas comosus</name>
    <name type="common">Pineapple</name>
    <name type="synonym">Ananas ananas</name>
    <dbReference type="NCBI Taxonomy" id="4615"/>
    <lineage>
        <taxon>Eukaryota</taxon>
        <taxon>Viridiplantae</taxon>
        <taxon>Streptophyta</taxon>
        <taxon>Embryophyta</taxon>
        <taxon>Tracheophyta</taxon>
        <taxon>Spermatophyta</taxon>
        <taxon>Magnoliopsida</taxon>
        <taxon>Liliopsida</taxon>
        <taxon>Poales</taxon>
        <taxon>Bromeliaceae</taxon>
        <taxon>Bromelioideae</taxon>
        <taxon>Ananas</taxon>
    </lineage>
</organism>
<evidence type="ECO:0000256" key="1">
    <source>
        <dbReference type="SAM" id="MobiDB-lite"/>
    </source>
</evidence>
<evidence type="ECO:0000256" key="2">
    <source>
        <dbReference type="SAM" id="SignalP"/>
    </source>
</evidence>
<protein>
    <submittedName>
        <fullName evidence="3">Uncharacterized protein</fullName>
    </submittedName>
</protein>
<dbReference type="InterPro" id="IPR008480">
    <property type="entry name" value="DUF761_pln"/>
</dbReference>
<dbReference type="InterPro" id="IPR039923">
    <property type="entry name" value="Protodermal_1"/>
</dbReference>
<feature type="compositionally biased region" description="Basic and acidic residues" evidence="1">
    <location>
        <begin position="230"/>
        <end position="253"/>
    </location>
</feature>
<proteinExistence type="predicted"/>
<evidence type="ECO:0000313" key="4">
    <source>
        <dbReference type="Proteomes" id="UP000092600"/>
    </source>
</evidence>
<dbReference type="STRING" id="4615.A0A199VES4"/>
<dbReference type="EMBL" id="LSRQ01002145">
    <property type="protein sequence ID" value="OAY75275.1"/>
    <property type="molecule type" value="Genomic_DNA"/>
</dbReference>
<evidence type="ECO:0000313" key="3">
    <source>
        <dbReference type="EMBL" id="OAY75275.1"/>
    </source>
</evidence>
<keyword evidence="2" id="KW-0732">Signal</keyword>
<feature type="compositionally biased region" description="Basic residues" evidence="1">
    <location>
        <begin position="200"/>
        <end position="215"/>
    </location>
</feature>
<gene>
    <name evidence="3" type="ORF">ACMD2_26756</name>
</gene>
<dbReference type="PANTHER" id="PTHR33210">
    <property type="entry name" value="PROTODERMAL FACTOR 1"/>
    <property type="match status" value="1"/>
</dbReference>
<feature type="non-terminal residue" evidence="3">
    <location>
        <position position="311"/>
    </location>
</feature>
<feature type="region of interest" description="Disordered" evidence="1">
    <location>
        <begin position="198"/>
        <end position="265"/>
    </location>
</feature>
<feature type="chain" id="PRO_5008285855" evidence="2">
    <location>
        <begin position="24"/>
        <end position="311"/>
    </location>
</feature>
<dbReference type="Proteomes" id="UP000092600">
    <property type="component" value="Unassembled WGS sequence"/>
</dbReference>
<comment type="caution">
    <text evidence="3">The sequence shown here is derived from an EMBL/GenBank/DDBJ whole genome shotgun (WGS) entry which is preliminary data.</text>
</comment>
<sequence length="311" mass="34557">MGVAARCVLCCYVATLMVGCGFGDESERQAWPGYLYTRSVGRCTPQFWSSGTEAWPNIVHQEAAVSKVFGSRMLERYEPTLTLLEAIRRNDDVGGSAYAKLVRQGSTALLNAYKRPGFPYDSWEVKTLLLEALVSDEAAASQAEHFEQANQAKEVDIRRALRRVEEARSAIRTRVSKLKRSTIVAGTIARFNTVDPTCDRRRRTSRPPKSLHRHGSSAPVYVDDLYNEPEPARVEHVEPEVDDKLVKGSKKSETNSPFGAPLGFSTSSASASASASWEASMPSAVRGMGEVDLRAEMFIRRFKEEMRLQSQ</sequence>
<dbReference type="PANTHER" id="PTHR33210:SF16">
    <property type="entry name" value="OS04G0517000 PROTEIN"/>
    <property type="match status" value="1"/>
</dbReference>